<keyword evidence="6 7" id="KW-0472">Membrane</keyword>
<keyword evidence="4 7" id="KW-0812">Transmembrane</keyword>
<evidence type="ECO:0000256" key="2">
    <source>
        <dbReference type="ARBA" id="ARBA00007362"/>
    </source>
</evidence>
<feature type="domain" description="EamA" evidence="8">
    <location>
        <begin position="144"/>
        <end position="276"/>
    </location>
</feature>
<name>A0ABX1ZVD6_9BACL</name>
<evidence type="ECO:0000256" key="1">
    <source>
        <dbReference type="ARBA" id="ARBA00004651"/>
    </source>
</evidence>
<feature type="transmembrane region" description="Helical" evidence="7">
    <location>
        <begin position="206"/>
        <end position="226"/>
    </location>
</feature>
<feature type="transmembrane region" description="Helical" evidence="7">
    <location>
        <begin position="91"/>
        <end position="112"/>
    </location>
</feature>
<evidence type="ECO:0000313" key="10">
    <source>
        <dbReference type="Proteomes" id="UP000618579"/>
    </source>
</evidence>
<dbReference type="InterPro" id="IPR000620">
    <property type="entry name" value="EamA_dom"/>
</dbReference>
<feature type="transmembrane region" description="Helical" evidence="7">
    <location>
        <begin position="7"/>
        <end position="28"/>
    </location>
</feature>
<reference evidence="9 10" key="1">
    <citation type="submission" date="2019-10" db="EMBL/GenBank/DDBJ databases">
        <title>Description of Paenibacillus pedi sp. nov.</title>
        <authorList>
            <person name="Carlier A."/>
            <person name="Qi S."/>
        </authorList>
    </citation>
    <scope>NUCLEOTIDE SEQUENCE [LARGE SCALE GENOMIC DNA]</scope>
    <source>
        <strain evidence="9 10">LMG 31457</strain>
    </source>
</reference>
<dbReference type="Pfam" id="PF00892">
    <property type="entry name" value="EamA"/>
    <property type="match status" value="2"/>
</dbReference>
<dbReference type="RefSeq" id="WP_171686810.1">
    <property type="nucleotide sequence ID" value="NZ_WHNZ01000076.1"/>
</dbReference>
<protein>
    <submittedName>
        <fullName evidence="9">EamA family transporter</fullName>
    </submittedName>
</protein>
<proteinExistence type="inferred from homology"/>
<evidence type="ECO:0000256" key="3">
    <source>
        <dbReference type="ARBA" id="ARBA00022475"/>
    </source>
</evidence>
<feature type="domain" description="EamA" evidence="8">
    <location>
        <begin position="5"/>
        <end position="135"/>
    </location>
</feature>
<evidence type="ECO:0000256" key="4">
    <source>
        <dbReference type="ARBA" id="ARBA00022692"/>
    </source>
</evidence>
<feature type="transmembrane region" description="Helical" evidence="7">
    <location>
        <begin position="238"/>
        <end position="255"/>
    </location>
</feature>
<feature type="transmembrane region" description="Helical" evidence="7">
    <location>
        <begin position="261"/>
        <end position="279"/>
    </location>
</feature>
<dbReference type="InterPro" id="IPR051258">
    <property type="entry name" value="Diverse_Substrate_Transporter"/>
</dbReference>
<dbReference type="EMBL" id="WHNZ01000076">
    <property type="protein sequence ID" value="NOV03999.1"/>
    <property type="molecule type" value="Genomic_DNA"/>
</dbReference>
<dbReference type="SUPFAM" id="SSF103481">
    <property type="entry name" value="Multidrug resistance efflux transporter EmrE"/>
    <property type="match status" value="2"/>
</dbReference>
<comment type="similarity">
    <text evidence="2">Belongs to the EamA transporter family.</text>
</comment>
<comment type="caution">
    <text evidence="9">The sequence shown here is derived from an EMBL/GenBank/DDBJ whole genome shotgun (WGS) entry which is preliminary data.</text>
</comment>
<evidence type="ECO:0000256" key="7">
    <source>
        <dbReference type="SAM" id="Phobius"/>
    </source>
</evidence>
<feature type="transmembrane region" description="Helical" evidence="7">
    <location>
        <begin position="66"/>
        <end position="85"/>
    </location>
</feature>
<accession>A0ABX1ZVD6</accession>
<feature type="transmembrane region" description="Helical" evidence="7">
    <location>
        <begin position="174"/>
        <end position="194"/>
    </location>
</feature>
<feature type="transmembrane region" description="Helical" evidence="7">
    <location>
        <begin position="34"/>
        <end position="54"/>
    </location>
</feature>
<dbReference type="Proteomes" id="UP000618579">
    <property type="component" value="Unassembled WGS sequence"/>
</dbReference>
<evidence type="ECO:0000256" key="6">
    <source>
        <dbReference type="ARBA" id="ARBA00023136"/>
    </source>
</evidence>
<keyword evidence="5 7" id="KW-1133">Transmembrane helix</keyword>
<feature type="transmembrane region" description="Helical" evidence="7">
    <location>
        <begin position="142"/>
        <end position="162"/>
    </location>
</feature>
<evidence type="ECO:0000259" key="8">
    <source>
        <dbReference type="Pfam" id="PF00892"/>
    </source>
</evidence>
<evidence type="ECO:0000256" key="5">
    <source>
        <dbReference type="ARBA" id="ARBA00022989"/>
    </source>
</evidence>
<keyword evidence="3" id="KW-1003">Cell membrane</keyword>
<dbReference type="PANTHER" id="PTHR42920:SF5">
    <property type="entry name" value="EAMA DOMAIN-CONTAINING PROTEIN"/>
    <property type="match status" value="1"/>
</dbReference>
<sequence>MKRQKAEWLMIAVTLCWGSSYLFMQYGLNTIAEFNLIALRFGLAFLVTAALFFKHLRKTDLPTIKYGALLGFLLFCIFTCITFGLKTTTTSNAGFLVSLTVIFVPLIYVFVFKKKLHPSLIIGICLAFIGMGLLTLNSQLHIYPGDFLCILSALFYAVYIIITGTVVKNSDSLNLGILQLGFAGAFGLLFSFIFETPSLPATLNGWISILVLSLVCSAFGFVVQPLAQKYTTPTRTGLIFALEPVFAALFGFLFAHEILPLRGYIGAALVLLGVVVSDWQGKRREHEHTLGT</sequence>
<organism evidence="9 10">
    <name type="scientific">Paenibacillus planticolens</name>
    <dbReference type="NCBI Taxonomy" id="2654976"/>
    <lineage>
        <taxon>Bacteria</taxon>
        <taxon>Bacillati</taxon>
        <taxon>Bacillota</taxon>
        <taxon>Bacilli</taxon>
        <taxon>Bacillales</taxon>
        <taxon>Paenibacillaceae</taxon>
        <taxon>Paenibacillus</taxon>
    </lineage>
</organism>
<keyword evidence="10" id="KW-1185">Reference proteome</keyword>
<gene>
    <name evidence="9" type="ORF">GC097_28845</name>
</gene>
<dbReference type="PANTHER" id="PTHR42920">
    <property type="entry name" value="OS03G0707200 PROTEIN-RELATED"/>
    <property type="match status" value="1"/>
</dbReference>
<evidence type="ECO:0000313" key="9">
    <source>
        <dbReference type="EMBL" id="NOV03999.1"/>
    </source>
</evidence>
<feature type="transmembrane region" description="Helical" evidence="7">
    <location>
        <begin position="119"/>
        <end position="136"/>
    </location>
</feature>
<comment type="subcellular location">
    <subcellularLocation>
        <location evidence="1">Cell membrane</location>
        <topology evidence="1">Multi-pass membrane protein</topology>
    </subcellularLocation>
</comment>
<dbReference type="InterPro" id="IPR037185">
    <property type="entry name" value="EmrE-like"/>
</dbReference>